<evidence type="ECO:0000313" key="12">
    <source>
        <dbReference type="Ensembl" id="ENSSAUP00010065296.1"/>
    </source>
</evidence>
<feature type="region of interest" description="Disordered" evidence="9">
    <location>
        <begin position="1632"/>
        <end position="1673"/>
    </location>
</feature>
<comment type="subunit">
    <text evidence="8">Component of the Mediator complex.</text>
</comment>
<keyword evidence="3 8" id="KW-0678">Repressor</keyword>
<name>A0A671YPM7_SPAAU</name>
<dbReference type="InterPro" id="IPR009401">
    <property type="entry name" value="Med13_C"/>
</dbReference>
<dbReference type="PANTHER" id="PTHR48249">
    <property type="entry name" value="MEDIATOR OF RNA POLYMERASE II TRANSCRIPTION SUBUNIT 13"/>
    <property type="match status" value="1"/>
</dbReference>
<feature type="domain" description="Mediator complex subunit Med13 C-terminal" evidence="10">
    <location>
        <begin position="1382"/>
        <end position="1783"/>
    </location>
</feature>
<evidence type="ECO:0000256" key="2">
    <source>
        <dbReference type="ARBA" id="ARBA00009354"/>
    </source>
</evidence>
<protein>
    <recommendedName>
        <fullName evidence="8">Mediator of RNA polymerase II transcription subunit 13</fullName>
    </recommendedName>
</protein>
<evidence type="ECO:0000256" key="8">
    <source>
        <dbReference type="RuleBase" id="RU364134"/>
    </source>
</evidence>
<accession>A0A671YPM7</accession>
<feature type="compositionally biased region" description="Polar residues" evidence="9">
    <location>
        <begin position="283"/>
        <end position="293"/>
    </location>
</feature>
<gene>
    <name evidence="12" type="primary">MED13L</name>
</gene>
<keyword evidence="7 8" id="KW-0539">Nucleus</keyword>
<feature type="compositionally biased region" description="Basic and acidic residues" evidence="9">
    <location>
        <begin position="308"/>
        <end position="320"/>
    </location>
</feature>
<dbReference type="GO" id="GO:0016592">
    <property type="term" value="C:mediator complex"/>
    <property type="evidence" value="ECO:0007669"/>
    <property type="project" value="InterPro"/>
</dbReference>
<dbReference type="InterPro" id="IPR041285">
    <property type="entry name" value="MID_MedPIWI"/>
</dbReference>
<dbReference type="GO" id="GO:0006357">
    <property type="term" value="P:regulation of transcription by RNA polymerase II"/>
    <property type="evidence" value="ECO:0007669"/>
    <property type="project" value="InterPro"/>
</dbReference>
<dbReference type="GO" id="GO:0003712">
    <property type="term" value="F:transcription coregulator activity"/>
    <property type="evidence" value="ECO:0007669"/>
    <property type="project" value="InterPro"/>
</dbReference>
<evidence type="ECO:0000259" key="10">
    <source>
        <dbReference type="Pfam" id="PF06333"/>
    </source>
</evidence>
<feature type="compositionally biased region" description="Polar residues" evidence="9">
    <location>
        <begin position="1175"/>
        <end position="1186"/>
    </location>
</feature>
<feature type="region of interest" description="Disordered" evidence="9">
    <location>
        <begin position="283"/>
        <end position="354"/>
    </location>
</feature>
<comment type="function">
    <text evidence="8">Component of the Mediator complex, a coactivator involved in regulated transcription of nearly all RNA polymerase II-dependent genes. Mediator functions as a bridge to convey information from gene-specific regulatory proteins to the basal RNA polymerase II transcription machinery. Mediator is recruited to promoters by direct interactions with regulatory proteins and serves as a scaffold for the assembly of a functional preinitiation complex with RNA polymerase II and the general transcription factors.</text>
</comment>
<evidence type="ECO:0000313" key="13">
    <source>
        <dbReference type="Proteomes" id="UP000472265"/>
    </source>
</evidence>
<dbReference type="Pfam" id="PF06333">
    <property type="entry name" value="Med13_C"/>
    <property type="match status" value="1"/>
</dbReference>
<organism evidence="12 13">
    <name type="scientific">Sparus aurata</name>
    <name type="common">Gilthead sea bream</name>
    <dbReference type="NCBI Taxonomy" id="8175"/>
    <lineage>
        <taxon>Eukaryota</taxon>
        <taxon>Metazoa</taxon>
        <taxon>Chordata</taxon>
        <taxon>Craniata</taxon>
        <taxon>Vertebrata</taxon>
        <taxon>Euteleostomi</taxon>
        <taxon>Actinopterygii</taxon>
        <taxon>Neopterygii</taxon>
        <taxon>Teleostei</taxon>
        <taxon>Neoteleostei</taxon>
        <taxon>Acanthomorphata</taxon>
        <taxon>Eupercaria</taxon>
        <taxon>Spariformes</taxon>
        <taxon>Sparidae</taxon>
        <taxon>Sparus</taxon>
    </lineage>
</organism>
<dbReference type="GeneTree" id="ENSGT00390000013680"/>
<reference evidence="12" key="2">
    <citation type="submission" date="2025-08" db="UniProtKB">
        <authorList>
            <consortium name="Ensembl"/>
        </authorList>
    </citation>
    <scope>IDENTIFICATION</scope>
</reference>
<feature type="compositionally biased region" description="Basic and acidic residues" evidence="9">
    <location>
        <begin position="1660"/>
        <end position="1673"/>
    </location>
</feature>
<dbReference type="Ensembl" id="ENSSAUT00010068382.1">
    <property type="protein sequence ID" value="ENSSAUP00010065296.1"/>
    <property type="gene ID" value="ENSSAUG00010025431.1"/>
</dbReference>
<keyword evidence="6 8" id="KW-0804">Transcription</keyword>
<evidence type="ECO:0000256" key="7">
    <source>
        <dbReference type="ARBA" id="ARBA00023242"/>
    </source>
</evidence>
<dbReference type="InterPro" id="IPR051139">
    <property type="entry name" value="Mediator_complx_sub13"/>
</dbReference>
<feature type="compositionally biased region" description="Low complexity" evidence="9">
    <location>
        <begin position="708"/>
        <end position="723"/>
    </location>
</feature>
<dbReference type="Proteomes" id="UP000472265">
    <property type="component" value="Chromosome 12"/>
</dbReference>
<sequence>SSKCFIGEAFSLFLSQAELTGIKWRCYGFRSSGEYGPVISAPAQDDPVLRSFMRCVQANLLCVWRRKIKPDAKELWIFWWGEEPNLSDVIHHELIVAEEGLWECGLSYECRTLLFKAIHNLLERCLMDKGFVRIGKWFFKPHELEEKSLANSEHLSCSFSFFLHGESNVCTSVEIAQHQPAYHITEHHIRLAQTSITPVQVVLSPYGLSGTLTGQTYKMSDPAARKLMEEWSYFYPVVLQQKEGGGEKEKEEASQGYDRAGHVAVEVIVGTERKLNLTAVSTANPQASANPTQSSGPSLYPPSLPKHKTSDKTEKADKQSKRPATIPFHHRLSVTQETPLEQDSPGGPQLGGLVALEPPLEPLAALPSCKYPKPLSNGRKAPESLLHSPMSPLPPTLSPHPVDMPVCPDGASGMGMIASETAVYTALLRKRENGAGWWRGFRTPRTDKTDFRPPELPSDKLEEVKTETAAEGAPLKRSLSLLLYVFTTMFLDMCLVLLYCSCPPLSFTYNLKYPKCFFMDAARWKARPNILQSVADLQRMFPTPPSLEQHPAFSPIMTYRDTPSQEPPTGPESLSPPRAIKCVSVLLNDKLIIFHDVFSIQPQIGSSMFAPLSCLPSQTLPPLKIPEQCYYRPSWALMPKMEHFSVVMHAQNNMSATTASVSTTVGILPSPATPRFSVPTPRTPRTPRGINAAGSGQGSVKQDGTEFSSPVSTPSTSLPLSSVDPLARPGPSLPEAHSLYTVLLLSDSVLNVFKDRNFDSCCICACNMNVKGADVGVYIPDSTCEDQYRCMCGFSAIVNRLLAHGTGLFLEDELDIFGRTSEVGRAAERRLALCRRDPAMGDPRAKRPQDAAPASPAAMILLQEQCSQPISSLASLHLPLSCSCHGRKGALLQSWMSEKQWADGSDACVECYNALEQGLQYVDNPTGGKVDPAVVRSTALHSWPHTNVVDMSMLSSQDMVRMLLSLQPFLQDAIQKKRTGRTWENIQHVQGPLTWQQFHKMAGRGSYGSEESPEPLPIPTVLLGYDRERDFLALSPLALPFWEKLLLEPYGGQRDVAYLVLCPNSPSLLAAARAFFQELSAVYETCRLGKHRPLAKVSRDGLVRVGEDVEPEKLEELDVDQWLTGPWAGQQHTDNLSKLKLYAYTCKQQVGPQLSALPLDSSLLLPPKVQPPINPTSSAQPAPSGQPQAWGPEGEPAPGAAGSGNAPTPSGATSNQTGETTQGATSDSKGPSGATPSYNFLTLLLSFSSSEQSRIGIPTVADSMDSHANPPAIVIYIVDAFLSSSSIWLLGLLRCYTEMLQTLPETMRPALVVPCQSLLQPASGESHLYLQHLRSLAFSCYSQCRRLLPQQTHIKSLTGFGPVSTVNSVLKSPDHPSPLQLYCPPFILGPTRPKQPEQGEIWAEVPPKYNVLFVGYCLSHDQRWILVSCTDQQGELLETCIINIDVPSRARRPKVSARKMGLQKLWEWCIGLIQMTSLPWRIVIGRLGRLGHGELKDWSSLLGEHSLHSIGRQLKEACRICGISAADSPSILSACLVAMEPQGSLVVMPDAVTMGSVFGRSTALNLQTSQLNTPQDASCTHILVFPTSATTQLAPSSYPTEDNNDDMFDLPFPDELENDIGHDMMLITGNLHPSPNTSPVPSPGSPSGMGMGSHFQHTKSQGERLLSRDSPPEELKQQPLALGYYVSTAQANGLPHWFWASCPQAESQCPLFLKASLHHHISIAQSDELVSDKTKRTPHPLDSKTTSDVLRFVLEQYNALSWLTCTPATQDRQSCLPVHLAILIQMYNAILNML</sequence>
<comment type="subcellular location">
    <subcellularLocation>
        <location evidence="1 8">Nucleus</location>
    </subcellularLocation>
</comment>
<reference evidence="12" key="1">
    <citation type="submission" date="2021-04" db="EMBL/GenBank/DDBJ databases">
        <authorList>
            <consortium name="Wellcome Sanger Institute Data Sharing"/>
        </authorList>
    </citation>
    <scope>NUCLEOTIDE SEQUENCE [LARGE SCALE GENOMIC DNA]</scope>
</reference>
<comment type="similarity">
    <text evidence="2 8">Belongs to the Mediator complex subunit 13 family.</text>
</comment>
<feature type="compositionally biased region" description="Polar residues" evidence="9">
    <location>
        <begin position="698"/>
        <end position="707"/>
    </location>
</feature>
<feature type="compositionally biased region" description="Polar residues" evidence="9">
    <location>
        <begin position="1213"/>
        <end position="1233"/>
    </location>
</feature>
<feature type="region of interest" description="Disordered" evidence="9">
    <location>
        <begin position="672"/>
        <end position="725"/>
    </location>
</feature>
<evidence type="ECO:0000259" key="11">
    <source>
        <dbReference type="Pfam" id="PF18296"/>
    </source>
</evidence>
<feature type="region of interest" description="Disordered" evidence="9">
    <location>
        <begin position="1167"/>
        <end position="1233"/>
    </location>
</feature>
<proteinExistence type="inferred from homology"/>
<keyword evidence="4 8" id="KW-0805">Transcription regulation</keyword>
<dbReference type="Pfam" id="PF18296">
    <property type="entry name" value="MID_MedPIWI"/>
    <property type="match status" value="1"/>
</dbReference>
<evidence type="ECO:0000256" key="4">
    <source>
        <dbReference type="ARBA" id="ARBA00023015"/>
    </source>
</evidence>
<dbReference type="PANTHER" id="PTHR48249:SF1">
    <property type="entry name" value="MEDIATOR OF RNA POLYMERASE II TRANSCRIPTION SUBUNIT 13-LIKE"/>
    <property type="match status" value="1"/>
</dbReference>
<evidence type="ECO:0000256" key="6">
    <source>
        <dbReference type="ARBA" id="ARBA00023163"/>
    </source>
</evidence>
<keyword evidence="5 8" id="KW-0010">Activator</keyword>
<evidence type="ECO:0000256" key="9">
    <source>
        <dbReference type="SAM" id="MobiDB-lite"/>
    </source>
</evidence>
<feature type="domain" description="MID" evidence="11">
    <location>
        <begin position="1054"/>
        <end position="1346"/>
    </location>
</feature>
<reference evidence="12" key="3">
    <citation type="submission" date="2025-09" db="UniProtKB">
        <authorList>
            <consortium name="Ensembl"/>
        </authorList>
    </citation>
    <scope>IDENTIFICATION</scope>
</reference>
<evidence type="ECO:0000256" key="3">
    <source>
        <dbReference type="ARBA" id="ARBA00022491"/>
    </source>
</evidence>
<feature type="compositionally biased region" description="Low complexity" evidence="9">
    <location>
        <begin position="1187"/>
        <end position="1212"/>
    </location>
</feature>
<evidence type="ECO:0000256" key="5">
    <source>
        <dbReference type="ARBA" id="ARBA00023159"/>
    </source>
</evidence>
<evidence type="ECO:0000256" key="1">
    <source>
        <dbReference type="ARBA" id="ARBA00004123"/>
    </source>
</evidence>
<keyword evidence="13" id="KW-1185">Reference proteome</keyword>